<dbReference type="Gene3D" id="3.40.50.300">
    <property type="entry name" value="P-loop containing nucleotide triphosphate hydrolases"/>
    <property type="match status" value="1"/>
</dbReference>
<dbReference type="CDD" id="cd03235">
    <property type="entry name" value="ABC_Metallic_Cations"/>
    <property type="match status" value="1"/>
</dbReference>
<evidence type="ECO:0000256" key="2">
    <source>
        <dbReference type="ARBA" id="ARBA00022448"/>
    </source>
</evidence>
<proteinExistence type="inferred from homology"/>
<dbReference type="InterPro" id="IPR050153">
    <property type="entry name" value="Metal_Ion_Import_ABC"/>
</dbReference>
<accession>A0A1Y5MGP4</accession>
<dbReference type="PROSITE" id="PS50893">
    <property type="entry name" value="ABC_TRANSPORTER_2"/>
    <property type="match status" value="1"/>
</dbReference>
<keyword evidence="2" id="KW-0813">Transport</keyword>
<keyword evidence="3" id="KW-0547">Nucleotide-binding</keyword>
<protein>
    <submittedName>
        <fullName evidence="6">ABC transporter</fullName>
    </submittedName>
</protein>
<evidence type="ECO:0000256" key="4">
    <source>
        <dbReference type="ARBA" id="ARBA00022840"/>
    </source>
</evidence>
<feature type="domain" description="ABC transporter" evidence="5">
    <location>
        <begin position="5"/>
        <end position="236"/>
    </location>
</feature>
<dbReference type="PANTHER" id="PTHR42734">
    <property type="entry name" value="METAL TRANSPORT SYSTEM ATP-BINDING PROTEIN TM_0124-RELATED"/>
    <property type="match status" value="1"/>
</dbReference>
<name>A0A1Y5MGP4_9BACT</name>
<evidence type="ECO:0000313" key="6">
    <source>
        <dbReference type="EMBL" id="OUT07427.1"/>
    </source>
</evidence>
<dbReference type="AlphaFoldDB" id="A0A1Y5MGP4"/>
<sequence>MKDIIKIRNLNFSYDKQVVLEDINLEYSSDEFLAIIGPNGGGKSTLLKLILGLLKPQSGEIKLFGKEPSEVSKFIGYVPQNFLSNQSFPMMVLEVVLMGLIDKKIFGFYSKDEKALALSALEKVCMREFANARIGELSGGQRQRVYIARALCANAKVLILDEPTASIDTKGQAEIYEILKGINANGVGVVLVSHDLNIVLNYATKIAYVSKNLHIHKTHENLAKREFIEHLARTHSHFCDVEIALGECGCEKTKSNVFKF</sequence>
<dbReference type="GO" id="GO:0016887">
    <property type="term" value="F:ATP hydrolysis activity"/>
    <property type="evidence" value="ECO:0007669"/>
    <property type="project" value="InterPro"/>
</dbReference>
<dbReference type="InterPro" id="IPR003439">
    <property type="entry name" value="ABC_transporter-like_ATP-bd"/>
</dbReference>
<evidence type="ECO:0000256" key="1">
    <source>
        <dbReference type="ARBA" id="ARBA00005417"/>
    </source>
</evidence>
<evidence type="ECO:0000313" key="7">
    <source>
        <dbReference type="Proteomes" id="UP000196317"/>
    </source>
</evidence>
<dbReference type="RefSeq" id="WP_087583402.1">
    <property type="nucleotide sequence ID" value="NZ_NDYN01000006.1"/>
</dbReference>
<dbReference type="PANTHER" id="PTHR42734:SF17">
    <property type="entry name" value="METAL TRANSPORT SYSTEM ATP-BINDING PROTEIN TM_0124-RELATED"/>
    <property type="match status" value="1"/>
</dbReference>
<keyword evidence="4" id="KW-0067">ATP-binding</keyword>
<gene>
    <name evidence="6" type="ORF">B9N65_07365</name>
</gene>
<comment type="caution">
    <text evidence="6">The sequence shown here is derived from an EMBL/GenBank/DDBJ whole genome shotgun (WGS) entry which is preliminary data.</text>
</comment>
<dbReference type="SUPFAM" id="SSF52540">
    <property type="entry name" value="P-loop containing nucleoside triphosphate hydrolases"/>
    <property type="match status" value="1"/>
</dbReference>
<dbReference type="GO" id="GO:0005524">
    <property type="term" value="F:ATP binding"/>
    <property type="evidence" value="ECO:0007669"/>
    <property type="project" value="UniProtKB-KW"/>
</dbReference>
<dbReference type="FunFam" id="3.40.50.300:FF:000134">
    <property type="entry name" value="Iron-enterobactin ABC transporter ATP-binding protein"/>
    <property type="match status" value="1"/>
</dbReference>
<dbReference type="InterPro" id="IPR027417">
    <property type="entry name" value="P-loop_NTPase"/>
</dbReference>
<dbReference type="InterPro" id="IPR003593">
    <property type="entry name" value="AAA+_ATPase"/>
</dbReference>
<dbReference type="Proteomes" id="UP000196317">
    <property type="component" value="Unassembled WGS sequence"/>
</dbReference>
<dbReference type="SMART" id="SM00382">
    <property type="entry name" value="AAA"/>
    <property type="match status" value="1"/>
</dbReference>
<evidence type="ECO:0000256" key="3">
    <source>
        <dbReference type="ARBA" id="ARBA00022741"/>
    </source>
</evidence>
<organism evidence="6 7">
    <name type="scientific">Campylobacter concisus</name>
    <dbReference type="NCBI Taxonomy" id="199"/>
    <lineage>
        <taxon>Bacteria</taxon>
        <taxon>Pseudomonadati</taxon>
        <taxon>Campylobacterota</taxon>
        <taxon>Epsilonproteobacteria</taxon>
        <taxon>Campylobacterales</taxon>
        <taxon>Campylobacteraceae</taxon>
        <taxon>Campylobacter</taxon>
    </lineage>
</organism>
<dbReference type="Pfam" id="PF00005">
    <property type="entry name" value="ABC_tran"/>
    <property type="match status" value="1"/>
</dbReference>
<comment type="similarity">
    <text evidence="1">Belongs to the ABC transporter superfamily.</text>
</comment>
<dbReference type="EMBL" id="NDYN01000006">
    <property type="protein sequence ID" value="OUT07427.1"/>
    <property type="molecule type" value="Genomic_DNA"/>
</dbReference>
<reference evidence="6 7" key="1">
    <citation type="submission" date="2017-04" db="EMBL/GenBank/DDBJ databases">
        <title>Complete genome of Campylobacter concisus ATCC 33237T and draft genomes for an additional eight well characterized C. concisus strains.</title>
        <authorList>
            <person name="Cornelius A.J."/>
            <person name="Miller W.G."/>
            <person name="Lastovica A.J."/>
            <person name="On S.L."/>
            <person name="French N.P."/>
            <person name="Vandenberg O."/>
            <person name="Biggs P.J."/>
        </authorList>
    </citation>
    <scope>NUCLEOTIDE SEQUENCE [LARGE SCALE GENOMIC DNA]</scope>
    <source>
        <strain evidence="6 7">CCUG 19995</strain>
    </source>
</reference>
<evidence type="ECO:0000259" key="5">
    <source>
        <dbReference type="PROSITE" id="PS50893"/>
    </source>
</evidence>